<keyword evidence="4" id="KW-0645">Protease</keyword>
<dbReference type="InterPro" id="IPR001461">
    <property type="entry name" value="Aspartic_peptidase_A1"/>
</dbReference>
<dbReference type="InterPro" id="IPR001969">
    <property type="entry name" value="Aspartic_peptidase_AS"/>
</dbReference>
<evidence type="ECO:0000313" key="7">
    <source>
        <dbReference type="EMBL" id="ORY72419.1"/>
    </source>
</evidence>
<comment type="similarity">
    <text evidence="1 4">Belongs to the peptidase A1 family.</text>
</comment>
<dbReference type="Proteomes" id="UP000193467">
    <property type="component" value="Unassembled WGS sequence"/>
</dbReference>
<dbReference type="PANTHER" id="PTHR47966">
    <property type="entry name" value="BETA-SITE APP-CLEAVING ENZYME, ISOFORM A-RELATED"/>
    <property type="match status" value="1"/>
</dbReference>
<dbReference type="InterPro" id="IPR021109">
    <property type="entry name" value="Peptidase_aspartic_dom_sf"/>
</dbReference>
<evidence type="ECO:0000256" key="5">
    <source>
        <dbReference type="SAM" id="SignalP"/>
    </source>
</evidence>
<keyword evidence="8" id="KW-1185">Reference proteome</keyword>
<keyword evidence="4" id="KW-0378">Hydrolase</keyword>
<evidence type="ECO:0000256" key="4">
    <source>
        <dbReference type="RuleBase" id="RU000454"/>
    </source>
</evidence>
<dbReference type="PROSITE" id="PS51767">
    <property type="entry name" value="PEPTIDASE_A1"/>
    <property type="match status" value="1"/>
</dbReference>
<dbReference type="GO" id="GO:0004190">
    <property type="term" value="F:aspartic-type endopeptidase activity"/>
    <property type="evidence" value="ECO:0007669"/>
    <property type="project" value="UniProtKB-KW"/>
</dbReference>
<evidence type="ECO:0000256" key="1">
    <source>
        <dbReference type="ARBA" id="ARBA00007447"/>
    </source>
</evidence>
<dbReference type="PRINTS" id="PR00792">
    <property type="entry name" value="PEPSIN"/>
</dbReference>
<dbReference type="AlphaFoldDB" id="A0A1Y2ELK2"/>
<proteinExistence type="inferred from homology"/>
<name>A0A1Y2ELK2_9BASI</name>
<evidence type="ECO:0000256" key="2">
    <source>
        <dbReference type="ARBA" id="ARBA00022750"/>
    </source>
</evidence>
<dbReference type="SUPFAM" id="SSF50630">
    <property type="entry name" value="Acid proteases"/>
    <property type="match status" value="1"/>
</dbReference>
<feature type="signal peptide" evidence="5">
    <location>
        <begin position="1"/>
        <end position="17"/>
    </location>
</feature>
<dbReference type="PANTHER" id="PTHR47966:SF51">
    <property type="entry name" value="BETA-SITE APP-CLEAVING ENZYME, ISOFORM A-RELATED"/>
    <property type="match status" value="1"/>
</dbReference>
<dbReference type="InterPro" id="IPR033121">
    <property type="entry name" value="PEPTIDASE_A1"/>
</dbReference>
<organism evidence="7 8">
    <name type="scientific">Leucosporidium creatinivorum</name>
    <dbReference type="NCBI Taxonomy" id="106004"/>
    <lineage>
        <taxon>Eukaryota</taxon>
        <taxon>Fungi</taxon>
        <taxon>Dikarya</taxon>
        <taxon>Basidiomycota</taxon>
        <taxon>Pucciniomycotina</taxon>
        <taxon>Microbotryomycetes</taxon>
        <taxon>Leucosporidiales</taxon>
        <taxon>Leucosporidium</taxon>
    </lineage>
</organism>
<feature type="active site" evidence="3">
    <location>
        <position position="114"/>
    </location>
</feature>
<feature type="chain" id="PRO_5013073344" evidence="5">
    <location>
        <begin position="18"/>
        <end position="418"/>
    </location>
</feature>
<dbReference type="InterPro" id="IPR034164">
    <property type="entry name" value="Pepsin-like_dom"/>
</dbReference>
<comment type="caution">
    <text evidence="7">The sequence shown here is derived from an EMBL/GenBank/DDBJ whole genome shotgun (WGS) entry which is preliminary data.</text>
</comment>
<evidence type="ECO:0000259" key="6">
    <source>
        <dbReference type="PROSITE" id="PS51767"/>
    </source>
</evidence>
<dbReference type="GO" id="GO:0006508">
    <property type="term" value="P:proteolysis"/>
    <property type="evidence" value="ECO:0007669"/>
    <property type="project" value="UniProtKB-KW"/>
</dbReference>
<keyword evidence="2 4" id="KW-0064">Aspartyl protease</keyword>
<feature type="active site" evidence="3">
    <location>
        <position position="292"/>
    </location>
</feature>
<reference evidence="7 8" key="1">
    <citation type="submission" date="2016-07" db="EMBL/GenBank/DDBJ databases">
        <title>Pervasive Adenine N6-methylation of Active Genes in Fungi.</title>
        <authorList>
            <consortium name="DOE Joint Genome Institute"/>
            <person name="Mondo S.J."/>
            <person name="Dannebaum R.O."/>
            <person name="Kuo R.C."/>
            <person name="Labutti K."/>
            <person name="Haridas S."/>
            <person name="Kuo A."/>
            <person name="Salamov A."/>
            <person name="Ahrendt S.R."/>
            <person name="Lipzen A."/>
            <person name="Sullivan W."/>
            <person name="Andreopoulos W.B."/>
            <person name="Clum A."/>
            <person name="Lindquist E."/>
            <person name="Daum C."/>
            <person name="Ramamoorthy G.K."/>
            <person name="Gryganskyi A."/>
            <person name="Culley D."/>
            <person name="Magnuson J.K."/>
            <person name="James T.Y."/>
            <person name="O'Malley M.A."/>
            <person name="Stajich J.E."/>
            <person name="Spatafora J.W."/>
            <person name="Visel A."/>
            <person name="Grigoriev I.V."/>
        </authorList>
    </citation>
    <scope>NUCLEOTIDE SEQUENCE [LARGE SCALE GENOMIC DNA]</scope>
    <source>
        <strain evidence="7 8">62-1032</strain>
    </source>
</reference>
<dbReference type="OrthoDB" id="771136at2759"/>
<keyword evidence="5" id="KW-0732">Signal</keyword>
<dbReference type="STRING" id="106004.A0A1Y2ELK2"/>
<evidence type="ECO:0000313" key="8">
    <source>
        <dbReference type="Proteomes" id="UP000193467"/>
    </source>
</evidence>
<protein>
    <submittedName>
        <fullName evidence="7">Aspartic peptidase domain-containing protein</fullName>
    </submittedName>
</protein>
<dbReference type="FunFam" id="2.40.70.10:FF:000008">
    <property type="entry name" value="Cathepsin D"/>
    <property type="match status" value="1"/>
</dbReference>
<sequence length="418" mass="44292">MLAIALLPLLLVPSALASPVTSETRAITLSGSPVKELFADGHFNEEIAKRECSYTQEKYLRRAEHEKAVSGRKHRKAKRGVATVDLLNYGAVDQAYVGGLSIGTPAQTLPVVFDTGSADLWLATQCFDSCPVGYFHANESTTYVDWKRSSTSTYPTGSIHGKIGTDTVTVGGISVAKQFFTAVSSIDIGFKDAPFAGVMGLAFQAMASYNKPTFLDNLMSANKLTQNIFGVYLNQGLQLGSSLTLGAIDATKYTGALTEFAVETQTYWDIRASGYYVGDKVVYRGGIRAAMDTGASATYLPINITNAIYAAIPDSQLGYFDPASGAQYYNFPCASTASVGFTFRGSTKKFHQTAAALISAASPVGVNRCVGSVVGVDINDSTGMPISVIGVPFLKSWYSVYNLEGASGTPTVSLAAAV</sequence>
<evidence type="ECO:0000256" key="3">
    <source>
        <dbReference type="PIRSR" id="PIRSR601461-1"/>
    </source>
</evidence>
<accession>A0A1Y2ELK2</accession>
<dbReference type="CDD" id="cd05471">
    <property type="entry name" value="pepsin_like"/>
    <property type="match status" value="1"/>
</dbReference>
<dbReference type="EMBL" id="MCGR01000052">
    <property type="protein sequence ID" value="ORY72419.1"/>
    <property type="molecule type" value="Genomic_DNA"/>
</dbReference>
<dbReference type="InParanoid" id="A0A1Y2ELK2"/>
<gene>
    <name evidence="7" type="ORF">BCR35DRAFT_354414</name>
</gene>
<dbReference type="Pfam" id="PF00026">
    <property type="entry name" value="Asp"/>
    <property type="match status" value="1"/>
</dbReference>
<dbReference type="Gene3D" id="2.40.70.10">
    <property type="entry name" value="Acid Proteases"/>
    <property type="match status" value="2"/>
</dbReference>
<feature type="domain" description="Peptidase A1" evidence="6">
    <location>
        <begin position="96"/>
        <end position="415"/>
    </location>
</feature>
<dbReference type="PROSITE" id="PS00141">
    <property type="entry name" value="ASP_PROTEASE"/>
    <property type="match status" value="1"/>
</dbReference>